<protein>
    <submittedName>
        <fullName evidence="2">Uncharacterized protein</fullName>
    </submittedName>
</protein>
<feature type="signal peptide" evidence="1">
    <location>
        <begin position="1"/>
        <end position="27"/>
    </location>
</feature>
<gene>
    <name evidence="2" type="ORF">GOCE00092_LOCUS20982</name>
</gene>
<reference evidence="2" key="1">
    <citation type="submission" date="2021-01" db="EMBL/GenBank/DDBJ databases">
        <authorList>
            <person name="Corre E."/>
            <person name="Pelletier E."/>
            <person name="Niang G."/>
            <person name="Scheremetjew M."/>
            <person name="Finn R."/>
            <person name="Kale V."/>
            <person name="Holt S."/>
            <person name="Cochrane G."/>
            <person name="Meng A."/>
            <person name="Brown T."/>
            <person name="Cohen L."/>
        </authorList>
    </citation>
    <scope>NUCLEOTIDE SEQUENCE</scope>
    <source>
        <strain evidence="2">CCMP 410</strain>
    </source>
</reference>
<name>A0A7S1YGT0_9STRA</name>
<sequence length="214" mass="23818">MGFSTTGMRKIAVGCMVLLLVATPITSFTPSPIHGRSYVRISPLSDLNMPSQEDILLGGEESLQAAIAKELAETEAAILKAKSTIESKPPKETKPEEDAIESNGDAANLLFFASESDGTSTKYKDVIVSRDENGLIRTDGEKMDKKSESEQWHSKSLSELLHGPITKSEELKRKKNKALEERDVAASLYNLRKTLQNEDFRRIFDKRNRFIGEE</sequence>
<feature type="chain" id="PRO_5031094892" evidence="1">
    <location>
        <begin position="28"/>
        <end position="214"/>
    </location>
</feature>
<accession>A0A7S1YGT0</accession>
<proteinExistence type="predicted"/>
<keyword evidence="1" id="KW-0732">Signal</keyword>
<evidence type="ECO:0000313" key="2">
    <source>
        <dbReference type="EMBL" id="CAD9299513.1"/>
    </source>
</evidence>
<organism evidence="2">
    <name type="scientific">Grammatophora oceanica</name>
    <dbReference type="NCBI Taxonomy" id="210454"/>
    <lineage>
        <taxon>Eukaryota</taxon>
        <taxon>Sar</taxon>
        <taxon>Stramenopiles</taxon>
        <taxon>Ochrophyta</taxon>
        <taxon>Bacillariophyta</taxon>
        <taxon>Fragilariophyceae</taxon>
        <taxon>Fragilariophycidae</taxon>
        <taxon>Rhabdonematales</taxon>
        <taxon>Grammatophoraceae</taxon>
        <taxon>Grammatophora</taxon>
    </lineage>
</organism>
<dbReference type="EMBL" id="HBGK01040156">
    <property type="protein sequence ID" value="CAD9299513.1"/>
    <property type="molecule type" value="Transcribed_RNA"/>
</dbReference>
<evidence type="ECO:0000256" key="1">
    <source>
        <dbReference type="SAM" id="SignalP"/>
    </source>
</evidence>
<dbReference type="AlphaFoldDB" id="A0A7S1YGT0"/>